<evidence type="ECO:0000313" key="1">
    <source>
        <dbReference type="EMBL" id="GFX89554.1"/>
    </source>
</evidence>
<dbReference type="Proteomes" id="UP000887159">
    <property type="component" value="Unassembled WGS sequence"/>
</dbReference>
<gene>
    <name evidence="1" type="ORF">TNCV_72471</name>
</gene>
<dbReference type="AlphaFoldDB" id="A0A8X6RBG0"/>
<accession>A0A8X6RBG0</accession>
<protein>
    <submittedName>
        <fullName evidence="1">Uncharacterized protein</fullName>
    </submittedName>
</protein>
<comment type="caution">
    <text evidence="1">The sequence shown here is derived from an EMBL/GenBank/DDBJ whole genome shotgun (WGS) entry which is preliminary data.</text>
</comment>
<organism evidence="1 2">
    <name type="scientific">Trichonephila clavipes</name>
    <name type="common">Golden silk orbweaver</name>
    <name type="synonym">Nephila clavipes</name>
    <dbReference type="NCBI Taxonomy" id="2585209"/>
    <lineage>
        <taxon>Eukaryota</taxon>
        <taxon>Metazoa</taxon>
        <taxon>Ecdysozoa</taxon>
        <taxon>Arthropoda</taxon>
        <taxon>Chelicerata</taxon>
        <taxon>Arachnida</taxon>
        <taxon>Araneae</taxon>
        <taxon>Araneomorphae</taxon>
        <taxon>Entelegynae</taxon>
        <taxon>Araneoidea</taxon>
        <taxon>Nephilidae</taxon>
        <taxon>Trichonephila</taxon>
    </lineage>
</organism>
<proteinExistence type="predicted"/>
<name>A0A8X6RBG0_TRICX</name>
<keyword evidence="2" id="KW-1185">Reference proteome</keyword>
<sequence length="125" mass="14124">MPRAYQARFSRRSLPGGFLKVYEVMDLALLTNGGVQKHSTNQSIKASIITRRRTKHVKGMKISKLRKSLLKLNYPNVQLSPQYILSCRSIQSRLFKISPKDPEDVMFSDKAVKAADAVLDNFGVI</sequence>
<reference evidence="1" key="1">
    <citation type="submission" date="2020-08" db="EMBL/GenBank/DDBJ databases">
        <title>Multicomponent nature underlies the extraordinary mechanical properties of spider dragline silk.</title>
        <authorList>
            <person name="Kono N."/>
            <person name="Nakamura H."/>
            <person name="Mori M."/>
            <person name="Yoshida Y."/>
            <person name="Ohtoshi R."/>
            <person name="Malay A.D."/>
            <person name="Moran D.A.P."/>
            <person name="Tomita M."/>
            <person name="Numata K."/>
            <person name="Arakawa K."/>
        </authorList>
    </citation>
    <scope>NUCLEOTIDE SEQUENCE</scope>
</reference>
<evidence type="ECO:0000313" key="2">
    <source>
        <dbReference type="Proteomes" id="UP000887159"/>
    </source>
</evidence>
<dbReference type="EMBL" id="BMAU01021073">
    <property type="protein sequence ID" value="GFX89554.1"/>
    <property type="molecule type" value="Genomic_DNA"/>
</dbReference>